<organism evidence="2 3">
    <name type="scientific">Paraburkholderia ultramafica</name>
    <dbReference type="NCBI Taxonomy" id="1544867"/>
    <lineage>
        <taxon>Bacteria</taxon>
        <taxon>Pseudomonadati</taxon>
        <taxon>Pseudomonadota</taxon>
        <taxon>Betaproteobacteria</taxon>
        <taxon>Burkholderiales</taxon>
        <taxon>Burkholderiaceae</taxon>
        <taxon>Paraburkholderia</taxon>
    </lineage>
</organism>
<proteinExistence type="predicted"/>
<dbReference type="Pfam" id="PF07394">
    <property type="entry name" value="DUF1501"/>
    <property type="match status" value="1"/>
</dbReference>
<accession>A0A6S7AZ73</accession>
<dbReference type="RefSeq" id="WP_175148866.1">
    <property type="nucleotide sequence ID" value="NZ_CADIKK010000005.1"/>
</dbReference>
<dbReference type="InterPro" id="IPR010869">
    <property type="entry name" value="DUF1501"/>
</dbReference>
<dbReference type="Proteomes" id="UP000494365">
    <property type="component" value="Unassembled WGS sequence"/>
</dbReference>
<reference evidence="2 3" key="1">
    <citation type="submission" date="2020-04" db="EMBL/GenBank/DDBJ databases">
        <authorList>
            <person name="De Canck E."/>
        </authorList>
    </citation>
    <scope>NUCLEOTIDE SEQUENCE [LARGE SCALE GENOMIC DNA]</scope>
    <source>
        <strain evidence="2 3">LMG 28614</strain>
    </source>
</reference>
<evidence type="ECO:0000313" key="2">
    <source>
        <dbReference type="EMBL" id="CAB3782434.1"/>
    </source>
</evidence>
<feature type="compositionally biased region" description="Basic and acidic residues" evidence="1">
    <location>
        <begin position="270"/>
        <end position="281"/>
    </location>
</feature>
<dbReference type="PANTHER" id="PTHR43737:SF1">
    <property type="entry name" value="DUF1501 DOMAIN-CONTAINING PROTEIN"/>
    <property type="match status" value="1"/>
</dbReference>
<evidence type="ECO:0008006" key="4">
    <source>
        <dbReference type="Google" id="ProtNLM"/>
    </source>
</evidence>
<dbReference type="InterPro" id="IPR017850">
    <property type="entry name" value="Alkaline_phosphatase_core_sf"/>
</dbReference>
<evidence type="ECO:0000313" key="3">
    <source>
        <dbReference type="Proteomes" id="UP000494365"/>
    </source>
</evidence>
<dbReference type="EMBL" id="CADIKK010000005">
    <property type="protein sequence ID" value="CAB3782434.1"/>
    <property type="molecule type" value="Genomic_DNA"/>
</dbReference>
<feature type="region of interest" description="Disordered" evidence="1">
    <location>
        <begin position="253"/>
        <end position="288"/>
    </location>
</feature>
<sequence>MKRRSFLSMGAAAGATLWLPRSFGAQVAMPHASSSRGYDNLLILVELKGGNDGLNTVIPFADPTYYELRKNIGIKREQAIQLDERTALHPSLQPLMPLWRSQQLAIVQGVSYTQPNLSHFRSIEIWDTASRADQYLREGWLTRAFAQMPVPAGFVADGVVIGSAEMGPLANGARAIALVNPAQFVNASRLATPVSLHERNPELAHILDVENEIVKAADRLRPAQGQAQLKTAFPGGAFGSSIKTAMQVLAASDAPKEVPLRGAPTTEGSPRGKEARLEDTPQRPPKTGQGVAVIRLTLNGFDTHQNQPGQHAALLRQLAEGLASMRSALVELGRWDDTLVMTYAEFGRRPRENQSNGTDHGTVAPHFVMGGRVRGGLYGVPPTLARLDGNGNLPVGVDFRQLYATVLGPWWGLDASAILQQRFEPLPLLRV</sequence>
<name>A0A6S7AZ73_9BURK</name>
<gene>
    <name evidence="2" type="ORF">LMG28614_01455</name>
</gene>
<protein>
    <recommendedName>
        <fullName evidence="4">Twin-arginine translocation pathway signal sequence domain-containing protein</fullName>
    </recommendedName>
</protein>
<keyword evidence="3" id="KW-1185">Reference proteome</keyword>
<dbReference type="SUPFAM" id="SSF53649">
    <property type="entry name" value="Alkaline phosphatase-like"/>
    <property type="match status" value="1"/>
</dbReference>
<dbReference type="AlphaFoldDB" id="A0A6S7AZ73"/>
<dbReference type="PANTHER" id="PTHR43737">
    <property type="entry name" value="BLL7424 PROTEIN"/>
    <property type="match status" value="1"/>
</dbReference>
<evidence type="ECO:0000256" key="1">
    <source>
        <dbReference type="SAM" id="MobiDB-lite"/>
    </source>
</evidence>